<evidence type="ECO:0008006" key="7">
    <source>
        <dbReference type="Google" id="ProtNLM"/>
    </source>
</evidence>
<gene>
    <name evidence="5" type="ORF">E1286_35590</name>
</gene>
<dbReference type="GO" id="GO:0003677">
    <property type="term" value="F:DNA binding"/>
    <property type="evidence" value="ECO:0007669"/>
    <property type="project" value="UniProtKB-KW"/>
</dbReference>
<comment type="caution">
    <text evidence="5">The sequence shown here is derived from an EMBL/GenBank/DDBJ whole genome shotgun (WGS) entry which is preliminary data.</text>
</comment>
<dbReference type="OrthoDB" id="4164516at2"/>
<evidence type="ECO:0000313" key="6">
    <source>
        <dbReference type="Proteomes" id="UP000295302"/>
    </source>
</evidence>
<dbReference type="InterPro" id="IPR008920">
    <property type="entry name" value="TF_FadR/GntR_C"/>
</dbReference>
<evidence type="ECO:0000256" key="1">
    <source>
        <dbReference type="ARBA" id="ARBA00023015"/>
    </source>
</evidence>
<reference evidence="5 6" key="1">
    <citation type="submission" date="2019-03" db="EMBL/GenBank/DDBJ databases">
        <title>Draft genome sequences of novel Actinobacteria.</title>
        <authorList>
            <person name="Sahin N."/>
            <person name="Ay H."/>
            <person name="Saygin H."/>
        </authorList>
    </citation>
    <scope>NUCLEOTIDE SEQUENCE [LARGE SCALE GENOMIC DNA]</scope>
    <source>
        <strain evidence="5 6">CH32</strain>
    </source>
</reference>
<dbReference type="SUPFAM" id="SSF48008">
    <property type="entry name" value="GntR ligand-binding domain-like"/>
    <property type="match status" value="1"/>
</dbReference>
<accession>A0A4R4Y4K5</accession>
<evidence type="ECO:0000256" key="2">
    <source>
        <dbReference type="ARBA" id="ARBA00023125"/>
    </source>
</evidence>
<protein>
    <recommendedName>
        <fullName evidence="7">FCD domain-containing protein</fullName>
    </recommendedName>
</protein>
<keyword evidence="2" id="KW-0238">DNA-binding</keyword>
<dbReference type="RefSeq" id="WP_132619694.1">
    <property type="nucleotide sequence ID" value="NZ_SMKQ01000170.1"/>
</dbReference>
<organism evidence="5 6">
    <name type="scientific">Nonomuraea terrae</name>
    <dbReference type="NCBI Taxonomy" id="2530383"/>
    <lineage>
        <taxon>Bacteria</taxon>
        <taxon>Bacillati</taxon>
        <taxon>Actinomycetota</taxon>
        <taxon>Actinomycetes</taxon>
        <taxon>Streptosporangiales</taxon>
        <taxon>Streptosporangiaceae</taxon>
        <taxon>Nonomuraea</taxon>
    </lineage>
</organism>
<sequence length="109" mass="12153">MRWPVGPVGEFGLGGEHELPDHSEPALRVRQRDVRELQLIVAEVLAGRHHYHLMPHHPPEQALQLHTDVTHAIQRRDGDGARQAMVGVMEQGFAEMKSMWGRTAEPGGG</sequence>
<feature type="region of interest" description="Disordered" evidence="4">
    <location>
        <begin position="1"/>
        <end position="23"/>
    </location>
</feature>
<keyword evidence="6" id="KW-1185">Reference proteome</keyword>
<evidence type="ECO:0000256" key="3">
    <source>
        <dbReference type="ARBA" id="ARBA00023163"/>
    </source>
</evidence>
<name>A0A4R4Y4K5_9ACTN</name>
<dbReference type="EMBL" id="SMKQ01000170">
    <property type="protein sequence ID" value="TDD39143.1"/>
    <property type="molecule type" value="Genomic_DNA"/>
</dbReference>
<keyword evidence="1" id="KW-0805">Transcription regulation</keyword>
<dbReference type="Proteomes" id="UP000295302">
    <property type="component" value="Unassembled WGS sequence"/>
</dbReference>
<keyword evidence="3" id="KW-0804">Transcription</keyword>
<evidence type="ECO:0000313" key="5">
    <source>
        <dbReference type="EMBL" id="TDD39143.1"/>
    </source>
</evidence>
<dbReference type="AlphaFoldDB" id="A0A4R4Y4K5"/>
<evidence type="ECO:0000256" key="4">
    <source>
        <dbReference type="SAM" id="MobiDB-lite"/>
    </source>
</evidence>
<proteinExistence type="predicted"/>